<evidence type="ECO:0000313" key="7">
    <source>
        <dbReference type="Proteomes" id="UP001515480"/>
    </source>
</evidence>
<protein>
    <recommendedName>
        <fullName evidence="5">TsaA-like domain-containing protein</fullName>
    </recommendedName>
</protein>
<dbReference type="InterPro" id="IPR036413">
    <property type="entry name" value="YaeB-like_sf"/>
</dbReference>
<feature type="coiled-coil region" evidence="3">
    <location>
        <begin position="66"/>
        <end position="100"/>
    </location>
</feature>
<keyword evidence="1" id="KW-0949">S-adenosyl-L-methionine</keyword>
<evidence type="ECO:0000256" key="1">
    <source>
        <dbReference type="ARBA" id="ARBA00022691"/>
    </source>
</evidence>
<dbReference type="InterPro" id="IPR036414">
    <property type="entry name" value="YaeB_N_sf"/>
</dbReference>
<dbReference type="Gene3D" id="3.30.2310.10">
    <property type="entry name" value="YaeB-like"/>
    <property type="match status" value="1"/>
</dbReference>
<dbReference type="CDD" id="cd09281">
    <property type="entry name" value="UPF0066"/>
    <property type="match status" value="1"/>
</dbReference>
<comment type="similarity">
    <text evidence="2">Belongs to the tRNA methyltransferase O family.</text>
</comment>
<keyword evidence="3" id="KW-0175">Coiled coil</keyword>
<evidence type="ECO:0000256" key="4">
    <source>
        <dbReference type="SAM" id="MobiDB-lite"/>
    </source>
</evidence>
<evidence type="ECO:0000256" key="2">
    <source>
        <dbReference type="ARBA" id="ARBA00033753"/>
    </source>
</evidence>
<dbReference type="PANTHER" id="PTHR12818:SF0">
    <property type="entry name" value="TRNA (ADENINE(37)-N6)-METHYLTRANSFERASE"/>
    <property type="match status" value="1"/>
</dbReference>
<dbReference type="SUPFAM" id="SSF118196">
    <property type="entry name" value="YaeB-like"/>
    <property type="match status" value="1"/>
</dbReference>
<dbReference type="InterPro" id="IPR040372">
    <property type="entry name" value="YaeB-like"/>
</dbReference>
<keyword evidence="7" id="KW-1185">Reference proteome</keyword>
<dbReference type="EMBL" id="JBGBPQ010000029">
    <property type="protein sequence ID" value="KAL1496230.1"/>
    <property type="molecule type" value="Genomic_DNA"/>
</dbReference>
<accession>A0AB34IDF9</accession>
<comment type="caution">
    <text evidence="6">The sequence shown here is derived from an EMBL/GenBank/DDBJ whole genome shotgun (WGS) entry which is preliminary data.</text>
</comment>
<organism evidence="6 7">
    <name type="scientific">Prymnesium parvum</name>
    <name type="common">Toxic golden alga</name>
    <dbReference type="NCBI Taxonomy" id="97485"/>
    <lineage>
        <taxon>Eukaryota</taxon>
        <taxon>Haptista</taxon>
        <taxon>Haptophyta</taxon>
        <taxon>Prymnesiophyceae</taxon>
        <taxon>Prymnesiales</taxon>
        <taxon>Prymnesiaceae</taxon>
        <taxon>Prymnesium</taxon>
    </lineage>
</organism>
<gene>
    <name evidence="6" type="ORF">AB1Y20_016193</name>
</gene>
<dbReference type="PANTHER" id="PTHR12818">
    <property type="entry name" value="TRNA (ADENINE(37)-N6)-METHYLTRANSFERASE"/>
    <property type="match status" value="1"/>
</dbReference>
<dbReference type="Proteomes" id="UP001515480">
    <property type="component" value="Unassembled WGS sequence"/>
</dbReference>
<name>A0AB34IDF9_PRYPA</name>
<dbReference type="InterPro" id="IPR023370">
    <property type="entry name" value="TrmO-like_N"/>
</dbReference>
<feature type="domain" description="TsaA-like" evidence="5">
    <location>
        <begin position="226"/>
        <end position="363"/>
    </location>
</feature>
<sequence>MSLASVRWNGGSHVFHVPTDLNVRATFGSAAFLVDARRCVVRLDAAGAPSPPLVAGEAYVAYSGGSRELHRQLHALRGQLAAARNEQTKLRERLAKFEACTRAEMLAIAQMLHPSSATPPPSSITPPPSSITPPPSSANPPPSSTTPTPSSTTPPPSSTTPPPSSITPPPSSITPPPSSTTPPPSSTTPPPSSITPPPSSTTPPPSSTTPPPSSTTPPPPSDEWRGRPIGVLRSVWVEKNGTPRQGSVCAASVAELRIRVAGLNACHALEGLGSFSHVWLLFVFHKNGGAATKSKVQPPRLDGVKVGLFATRTPHRPNNLGLSLARLVAVRGDTLHLAAVDLIDGTPVMDVKPFVPFADSAVAPTVAPWLAVPPTPELSVDFTAAALAQLRALAPSLRLLRGEEQAKQAITEVLGGDPRSVHWRQHRTDLQYGFSIDTLNVVSRFEGTNVIVEQVQHIDLCDRSHIKGEAAMAAKAPAAGGAELATPDLLAAEASR</sequence>
<dbReference type="NCBIfam" id="TIGR00104">
    <property type="entry name" value="tRNA_TsaA"/>
    <property type="match status" value="1"/>
</dbReference>
<reference evidence="6 7" key="1">
    <citation type="journal article" date="2024" name="Science">
        <title>Giant polyketide synthase enzymes in the biosynthesis of giant marine polyether toxins.</title>
        <authorList>
            <person name="Fallon T.R."/>
            <person name="Shende V.V."/>
            <person name="Wierzbicki I.H."/>
            <person name="Pendleton A.L."/>
            <person name="Watervoot N.F."/>
            <person name="Auber R.P."/>
            <person name="Gonzalez D.J."/>
            <person name="Wisecaver J.H."/>
            <person name="Moore B.S."/>
        </authorList>
    </citation>
    <scope>NUCLEOTIDE SEQUENCE [LARGE SCALE GENOMIC DNA]</scope>
    <source>
        <strain evidence="6 7">12B1</strain>
    </source>
</reference>
<dbReference type="PROSITE" id="PS51668">
    <property type="entry name" value="TSAA_2"/>
    <property type="match status" value="1"/>
</dbReference>
<evidence type="ECO:0000256" key="3">
    <source>
        <dbReference type="SAM" id="Coils"/>
    </source>
</evidence>
<dbReference type="Pfam" id="PF01980">
    <property type="entry name" value="TrmO_N"/>
    <property type="match status" value="1"/>
</dbReference>
<feature type="compositionally biased region" description="Pro residues" evidence="4">
    <location>
        <begin position="152"/>
        <end position="221"/>
    </location>
</feature>
<evidence type="ECO:0000313" key="6">
    <source>
        <dbReference type="EMBL" id="KAL1496230.1"/>
    </source>
</evidence>
<dbReference type="AlphaFoldDB" id="A0AB34IDF9"/>
<proteinExistence type="inferred from homology"/>
<feature type="region of interest" description="Disordered" evidence="4">
    <location>
        <begin position="113"/>
        <end position="227"/>
    </location>
</feature>
<evidence type="ECO:0000259" key="5">
    <source>
        <dbReference type="PROSITE" id="PS51668"/>
    </source>
</evidence>
<dbReference type="Gene3D" id="2.40.30.70">
    <property type="entry name" value="YaeB-like"/>
    <property type="match status" value="1"/>
</dbReference>
<feature type="compositionally biased region" description="Pro residues" evidence="4">
    <location>
        <begin position="117"/>
        <end position="144"/>
    </location>
</feature>